<keyword evidence="1" id="KW-1133">Transmembrane helix</keyword>
<dbReference type="EMBL" id="FNQR01000002">
    <property type="protein sequence ID" value="SDZ98972.1"/>
    <property type="molecule type" value="Genomic_DNA"/>
</dbReference>
<protein>
    <submittedName>
        <fullName evidence="2">Uncharacterized protein</fullName>
    </submittedName>
</protein>
<dbReference type="OrthoDB" id="2427984at2"/>
<gene>
    <name evidence="2" type="ORF">SAMN05421743_102158</name>
</gene>
<organism evidence="2 3">
    <name type="scientific">Thalassobacillus cyri</name>
    <dbReference type="NCBI Taxonomy" id="571932"/>
    <lineage>
        <taxon>Bacteria</taxon>
        <taxon>Bacillati</taxon>
        <taxon>Bacillota</taxon>
        <taxon>Bacilli</taxon>
        <taxon>Bacillales</taxon>
        <taxon>Bacillaceae</taxon>
        <taxon>Thalassobacillus</taxon>
    </lineage>
</organism>
<keyword evidence="1" id="KW-0812">Transmembrane</keyword>
<feature type="transmembrane region" description="Helical" evidence="1">
    <location>
        <begin position="34"/>
        <end position="53"/>
    </location>
</feature>
<dbReference type="AlphaFoldDB" id="A0A1H3XK31"/>
<dbReference type="RefSeq" id="WP_093042273.1">
    <property type="nucleotide sequence ID" value="NZ_FNQR01000002.1"/>
</dbReference>
<reference evidence="2 3" key="1">
    <citation type="submission" date="2016-10" db="EMBL/GenBank/DDBJ databases">
        <authorList>
            <person name="de Groot N.N."/>
        </authorList>
    </citation>
    <scope>NUCLEOTIDE SEQUENCE [LARGE SCALE GENOMIC DNA]</scope>
    <source>
        <strain evidence="2 3">CCM7597</strain>
    </source>
</reference>
<proteinExistence type="predicted"/>
<feature type="transmembrane region" description="Helical" evidence="1">
    <location>
        <begin position="59"/>
        <end position="79"/>
    </location>
</feature>
<sequence>MEILFTIITGFALIFSFIMVVRKRKRLGFTGIKSLLTSISFYLIGLINIFAYWFDFLGIWSWLITFGLLIAGAYFTNYMPVISNLSS</sequence>
<dbReference type="Proteomes" id="UP000198584">
    <property type="component" value="Unassembled WGS sequence"/>
</dbReference>
<keyword evidence="1" id="KW-0472">Membrane</keyword>
<accession>A0A1H3XK31</accession>
<evidence type="ECO:0000256" key="1">
    <source>
        <dbReference type="SAM" id="Phobius"/>
    </source>
</evidence>
<name>A0A1H3XK31_9BACI</name>
<dbReference type="STRING" id="571932.SAMN05421743_102158"/>
<evidence type="ECO:0000313" key="2">
    <source>
        <dbReference type="EMBL" id="SDZ98972.1"/>
    </source>
</evidence>
<evidence type="ECO:0000313" key="3">
    <source>
        <dbReference type="Proteomes" id="UP000198584"/>
    </source>
</evidence>
<keyword evidence="3" id="KW-1185">Reference proteome</keyword>
<feature type="transmembrane region" description="Helical" evidence="1">
    <location>
        <begin position="6"/>
        <end position="22"/>
    </location>
</feature>